<protein>
    <recommendedName>
        <fullName evidence="1">ScoMcrA-like N-terminal head domain-containing protein</fullName>
    </recommendedName>
</protein>
<dbReference type="Proteomes" id="UP001139157">
    <property type="component" value="Unassembled WGS sequence"/>
</dbReference>
<name>A0A9X2E731_9NOCA</name>
<dbReference type="InterPro" id="IPR058807">
    <property type="entry name" value="ScoMcrA_N"/>
</dbReference>
<proteinExistence type="predicted"/>
<keyword evidence="3" id="KW-1185">Reference proteome</keyword>
<organism evidence="2 3">
    <name type="scientific">Nocardia pulmonis</name>
    <dbReference type="NCBI Taxonomy" id="2951408"/>
    <lineage>
        <taxon>Bacteria</taxon>
        <taxon>Bacillati</taxon>
        <taxon>Actinomycetota</taxon>
        <taxon>Actinomycetes</taxon>
        <taxon>Mycobacteriales</taxon>
        <taxon>Nocardiaceae</taxon>
        <taxon>Nocardia</taxon>
    </lineage>
</organism>
<accession>A0A9X2E731</accession>
<dbReference type="RefSeq" id="WP_251913518.1">
    <property type="nucleotide sequence ID" value="NZ_JAMRXG010000007.1"/>
</dbReference>
<feature type="domain" description="ScoMcrA-like N-terminal head" evidence="1">
    <location>
        <begin position="5"/>
        <end position="90"/>
    </location>
</feature>
<gene>
    <name evidence="2" type="ORF">NDR86_17760</name>
</gene>
<evidence type="ECO:0000259" key="1">
    <source>
        <dbReference type="Pfam" id="PF26345"/>
    </source>
</evidence>
<reference evidence="2" key="1">
    <citation type="submission" date="2022-06" db="EMBL/GenBank/DDBJ databases">
        <title>Novel species in genus nocardia.</title>
        <authorList>
            <person name="Li F."/>
        </authorList>
    </citation>
    <scope>NUCLEOTIDE SEQUENCE</scope>
    <source>
        <strain evidence="2">CDC141</strain>
    </source>
</reference>
<dbReference type="AlphaFoldDB" id="A0A9X2E731"/>
<evidence type="ECO:0000313" key="2">
    <source>
        <dbReference type="EMBL" id="MCM6775322.1"/>
    </source>
</evidence>
<sequence length="365" mass="39787">MSLGDLSRSAVLAAIQEFDELGRDEFLAKYGFGRAQTYFVVVDGKRYDSKAIAGAAHGFLTGREALRPSDFSGGDATVARQLRALGFEVSNGITSADEDGRRPPTWVWDELVLACDLTASNGWHELDVNDPRVVELSELLRRLPIHPEHLRGGNFRSVGSVRRKMTNLAHCHPDSSRKSSNGSVLDRAVVEAFLDRPEQMHERAVELRSGRAGAGGEFAQFKPKSDAAYVAAVRAQVQAKQRPHETLVRDYGSAIGACGFTAATNVHPRDLTLTRGGRHWLVEVKVVYGGNATEAVRATIGQLQQYRYFLYARDADVELVAVFNEPIGDAFVGLLESLGIRAIWRHGAVWCGSPSAMGDGLIPSA</sequence>
<evidence type="ECO:0000313" key="3">
    <source>
        <dbReference type="Proteomes" id="UP001139157"/>
    </source>
</evidence>
<dbReference type="Pfam" id="PF26345">
    <property type="entry name" value="ScoMcrA_N"/>
    <property type="match status" value="1"/>
</dbReference>
<dbReference type="EMBL" id="JAMRXG010000007">
    <property type="protein sequence ID" value="MCM6775322.1"/>
    <property type="molecule type" value="Genomic_DNA"/>
</dbReference>
<comment type="caution">
    <text evidence="2">The sequence shown here is derived from an EMBL/GenBank/DDBJ whole genome shotgun (WGS) entry which is preliminary data.</text>
</comment>